<organism evidence="1 2">
    <name type="scientific">Klebsiella michiganensis</name>
    <dbReference type="NCBI Taxonomy" id="1134687"/>
    <lineage>
        <taxon>Bacteria</taxon>
        <taxon>Pseudomonadati</taxon>
        <taxon>Pseudomonadota</taxon>
        <taxon>Gammaproteobacteria</taxon>
        <taxon>Enterobacterales</taxon>
        <taxon>Enterobacteriaceae</taxon>
        <taxon>Klebsiella/Raoultella group</taxon>
        <taxon>Klebsiella</taxon>
    </lineage>
</organism>
<sequence>MRSGLSLRRGIVHQPLRHAEDLLELTADFRRNTRGEGRGQARPTYLQQPQRLQTGIAAGLIDLL</sequence>
<evidence type="ECO:0000313" key="1">
    <source>
        <dbReference type="EMBL" id="STV78245.1"/>
    </source>
</evidence>
<dbReference type="EMBL" id="UGMS01000001">
    <property type="protein sequence ID" value="STV78245.1"/>
    <property type="molecule type" value="Genomic_DNA"/>
</dbReference>
<reference evidence="1 2" key="1">
    <citation type="submission" date="2018-06" db="EMBL/GenBank/DDBJ databases">
        <authorList>
            <consortium name="Pathogen Informatics"/>
            <person name="Doyle S."/>
        </authorList>
    </citation>
    <scope>NUCLEOTIDE SEQUENCE [LARGE SCALE GENOMIC DNA]</scope>
    <source>
        <strain evidence="1 2">NCTC11685</strain>
    </source>
</reference>
<dbReference type="Proteomes" id="UP000254863">
    <property type="component" value="Unassembled WGS sequence"/>
</dbReference>
<dbReference type="AlphaFoldDB" id="A0A7H4N502"/>
<comment type="caution">
    <text evidence="1">The sequence shown here is derived from an EMBL/GenBank/DDBJ whole genome shotgun (WGS) entry which is preliminary data.</text>
</comment>
<gene>
    <name evidence="1" type="ORF">NCTC11685_02128</name>
</gene>
<accession>A0A7H4N502</accession>
<name>A0A7H4N502_9ENTR</name>
<evidence type="ECO:0000313" key="2">
    <source>
        <dbReference type="Proteomes" id="UP000254863"/>
    </source>
</evidence>
<protein>
    <submittedName>
        <fullName evidence="1">Uncharacterized protein</fullName>
    </submittedName>
</protein>
<proteinExistence type="predicted"/>